<feature type="domain" description="ABC transporter" evidence="6">
    <location>
        <begin position="16"/>
        <end position="254"/>
    </location>
</feature>
<keyword evidence="8" id="KW-1185">Reference proteome</keyword>
<accession>A0A2W2GXL4</accession>
<dbReference type="PANTHER" id="PTHR43820">
    <property type="entry name" value="HIGH-AFFINITY BRANCHED-CHAIN AMINO ACID TRANSPORT ATP-BINDING PROTEIN LIVF"/>
    <property type="match status" value="1"/>
</dbReference>
<evidence type="ECO:0000256" key="2">
    <source>
        <dbReference type="ARBA" id="ARBA00022448"/>
    </source>
</evidence>
<dbReference type="SMART" id="SM00382">
    <property type="entry name" value="AAA"/>
    <property type="match status" value="1"/>
</dbReference>
<name>A0A2W2GXL4_9ACTN</name>
<dbReference type="SUPFAM" id="SSF52540">
    <property type="entry name" value="P-loop containing nucleoside triphosphate hydrolases"/>
    <property type="match status" value="1"/>
</dbReference>
<evidence type="ECO:0000256" key="3">
    <source>
        <dbReference type="ARBA" id="ARBA00022741"/>
    </source>
</evidence>
<dbReference type="Gene3D" id="3.40.50.300">
    <property type="entry name" value="P-loop containing nucleotide triphosphate hydrolases"/>
    <property type="match status" value="1"/>
</dbReference>
<dbReference type="InterPro" id="IPR017871">
    <property type="entry name" value="ABC_transporter-like_CS"/>
</dbReference>
<keyword evidence="4 7" id="KW-0067">ATP-binding</keyword>
<sequence length="260" mass="27342">MLWKAGKERPKEDPAVRAEQGLVVSGIEVGYHRGPAILRDLSLTVGAGEIFAVVGRNGAGKTTLLRALSGLLPCRRGSVRLQGRDFTGLSAERVARSGIAHVPAGRRVIPGMTALDNLKLGGYQHSRTALASALDDVLAMLPALATWGARRAGTLSGGEQQLLAIGRALMSRPVALLLDEPLTGLSPAYQQDVLEEMSKIAKGGTAILLVEQNVRKSLRTADRGMVLDEGRGVLTGAAAELLAADRLRDGYLGVGDARQA</sequence>
<dbReference type="InterPro" id="IPR003593">
    <property type="entry name" value="AAA+_ATPase"/>
</dbReference>
<dbReference type="GO" id="GO:0005524">
    <property type="term" value="F:ATP binding"/>
    <property type="evidence" value="ECO:0007669"/>
    <property type="project" value="UniProtKB-KW"/>
</dbReference>
<keyword evidence="5" id="KW-0029">Amino-acid transport</keyword>
<dbReference type="AlphaFoldDB" id="A0A2W2GXL4"/>
<dbReference type="PANTHER" id="PTHR43820:SF4">
    <property type="entry name" value="HIGH-AFFINITY BRANCHED-CHAIN AMINO ACID TRANSPORT ATP-BINDING PROTEIN LIVF"/>
    <property type="match status" value="1"/>
</dbReference>
<comment type="similarity">
    <text evidence="1">Belongs to the ABC transporter superfamily.</text>
</comment>
<evidence type="ECO:0000256" key="4">
    <source>
        <dbReference type="ARBA" id="ARBA00022840"/>
    </source>
</evidence>
<dbReference type="GO" id="GO:0016887">
    <property type="term" value="F:ATP hydrolysis activity"/>
    <property type="evidence" value="ECO:0007669"/>
    <property type="project" value="InterPro"/>
</dbReference>
<organism evidence="7 8">
    <name type="scientific">Spongiactinospora gelatinilytica</name>
    <dbReference type="NCBI Taxonomy" id="2666298"/>
    <lineage>
        <taxon>Bacteria</taxon>
        <taxon>Bacillati</taxon>
        <taxon>Actinomycetota</taxon>
        <taxon>Actinomycetes</taxon>
        <taxon>Streptosporangiales</taxon>
        <taxon>Streptosporangiaceae</taxon>
        <taxon>Spongiactinospora</taxon>
    </lineage>
</organism>
<proteinExistence type="inferred from homology"/>
<reference evidence="7 8" key="1">
    <citation type="submission" date="2018-01" db="EMBL/GenBank/DDBJ databases">
        <title>Draft genome sequence of Sphaerisporangium sp. 7K107.</title>
        <authorList>
            <person name="Sahin N."/>
            <person name="Saygin H."/>
            <person name="Ay H."/>
        </authorList>
    </citation>
    <scope>NUCLEOTIDE SEQUENCE [LARGE SCALE GENOMIC DNA]</scope>
    <source>
        <strain evidence="7 8">7K107</strain>
    </source>
</reference>
<dbReference type="Proteomes" id="UP000248544">
    <property type="component" value="Unassembled WGS sequence"/>
</dbReference>
<dbReference type="GO" id="GO:0015807">
    <property type="term" value="P:L-amino acid transport"/>
    <property type="evidence" value="ECO:0007669"/>
    <property type="project" value="TreeGrafter"/>
</dbReference>
<evidence type="ECO:0000256" key="1">
    <source>
        <dbReference type="ARBA" id="ARBA00005417"/>
    </source>
</evidence>
<evidence type="ECO:0000313" key="8">
    <source>
        <dbReference type="Proteomes" id="UP000248544"/>
    </source>
</evidence>
<evidence type="ECO:0000256" key="5">
    <source>
        <dbReference type="ARBA" id="ARBA00022970"/>
    </source>
</evidence>
<dbReference type="PROSITE" id="PS00211">
    <property type="entry name" value="ABC_TRANSPORTER_1"/>
    <property type="match status" value="1"/>
</dbReference>
<dbReference type="EMBL" id="POUA01000017">
    <property type="protein sequence ID" value="PZG54456.1"/>
    <property type="molecule type" value="Genomic_DNA"/>
</dbReference>
<dbReference type="InterPro" id="IPR027417">
    <property type="entry name" value="P-loop_NTPase"/>
</dbReference>
<evidence type="ECO:0000313" key="7">
    <source>
        <dbReference type="EMBL" id="PZG54456.1"/>
    </source>
</evidence>
<keyword evidence="2" id="KW-0813">Transport</keyword>
<dbReference type="PROSITE" id="PS50893">
    <property type="entry name" value="ABC_TRANSPORTER_2"/>
    <property type="match status" value="1"/>
</dbReference>
<dbReference type="InterPro" id="IPR052156">
    <property type="entry name" value="BCAA_Transport_ATP-bd_LivF"/>
</dbReference>
<dbReference type="GO" id="GO:0015658">
    <property type="term" value="F:branched-chain amino acid transmembrane transporter activity"/>
    <property type="evidence" value="ECO:0007669"/>
    <property type="project" value="TreeGrafter"/>
</dbReference>
<protein>
    <submittedName>
        <fullName evidence="7">ABC transporter ATP-binding protein</fullName>
    </submittedName>
</protein>
<dbReference type="Pfam" id="PF00005">
    <property type="entry name" value="ABC_tran"/>
    <property type="match status" value="1"/>
</dbReference>
<dbReference type="CDD" id="cd03224">
    <property type="entry name" value="ABC_TM1139_LivF_branched"/>
    <property type="match status" value="1"/>
</dbReference>
<evidence type="ECO:0000259" key="6">
    <source>
        <dbReference type="PROSITE" id="PS50893"/>
    </source>
</evidence>
<gene>
    <name evidence="7" type="ORF">C1I98_04105</name>
</gene>
<dbReference type="InterPro" id="IPR003439">
    <property type="entry name" value="ABC_transporter-like_ATP-bd"/>
</dbReference>
<keyword evidence="3" id="KW-0547">Nucleotide-binding</keyword>
<comment type="caution">
    <text evidence="7">The sequence shown here is derived from an EMBL/GenBank/DDBJ whole genome shotgun (WGS) entry which is preliminary data.</text>
</comment>